<feature type="compositionally biased region" description="Basic residues" evidence="10">
    <location>
        <begin position="142"/>
        <end position="151"/>
    </location>
</feature>
<dbReference type="InterPro" id="IPR001650">
    <property type="entry name" value="Helicase_C-like"/>
</dbReference>
<evidence type="ECO:0000256" key="4">
    <source>
        <dbReference type="ARBA" id="ARBA00022737"/>
    </source>
</evidence>
<evidence type="ECO:0000256" key="3">
    <source>
        <dbReference type="ARBA" id="ARBA00011353"/>
    </source>
</evidence>
<dbReference type="EMBL" id="JAQGDS010000007">
    <property type="protein sequence ID" value="KAJ6259132.1"/>
    <property type="molecule type" value="Genomic_DNA"/>
</dbReference>
<proteinExistence type="inferred from homology"/>
<comment type="caution">
    <text evidence="14">The sequence shown here is derived from an EMBL/GenBank/DDBJ whole genome shotgun (WGS) entry which is preliminary data.</text>
</comment>
<feature type="domain" description="Chromo" evidence="11">
    <location>
        <begin position="279"/>
        <end position="351"/>
    </location>
</feature>
<dbReference type="SMART" id="SM00298">
    <property type="entry name" value="CHROMO"/>
    <property type="match status" value="2"/>
</dbReference>
<dbReference type="SMART" id="SM00490">
    <property type="entry name" value="HELICc"/>
    <property type="match status" value="1"/>
</dbReference>
<dbReference type="GO" id="GO:0003682">
    <property type="term" value="F:chromatin binding"/>
    <property type="evidence" value="ECO:0007669"/>
    <property type="project" value="TreeGrafter"/>
</dbReference>
<feature type="compositionally biased region" description="Low complexity" evidence="10">
    <location>
        <begin position="46"/>
        <end position="62"/>
    </location>
</feature>
<keyword evidence="15" id="KW-1185">Reference proteome</keyword>
<dbReference type="InterPro" id="IPR056302">
    <property type="entry name" value="CHD1-2/Hrp3_HTH"/>
</dbReference>
<keyword evidence="4" id="KW-0677">Repeat</keyword>
<feature type="domain" description="Chromo" evidence="11">
    <location>
        <begin position="378"/>
        <end position="438"/>
    </location>
</feature>
<keyword evidence="8" id="KW-0238">DNA-binding</keyword>
<dbReference type="GO" id="GO:0016887">
    <property type="term" value="F:ATP hydrolysis activity"/>
    <property type="evidence" value="ECO:0007669"/>
    <property type="project" value="TreeGrafter"/>
</dbReference>
<dbReference type="GO" id="GO:0140658">
    <property type="term" value="F:ATP-dependent chromatin remodeler activity"/>
    <property type="evidence" value="ECO:0007669"/>
    <property type="project" value="TreeGrafter"/>
</dbReference>
<dbReference type="GO" id="GO:0005524">
    <property type="term" value="F:ATP binding"/>
    <property type="evidence" value="ECO:0007669"/>
    <property type="project" value="UniProtKB-KW"/>
</dbReference>
<dbReference type="Gene3D" id="2.40.50.40">
    <property type="match status" value="2"/>
</dbReference>
<evidence type="ECO:0000313" key="15">
    <source>
        <dbReference type="Proteomes" id="UP001221413"/>
    </source>
</evidence>
<dbReference type="Proteomes" id="UP001221413">
    <property type="component" value="Unassembled WGS sequence"/>
</dbReference>
<feature type="compositionally biased region" description="Basic and acidic residues" evidence="10">
    <location>
        <begin position="1359"/>
        <end position="1415"/>
    </location>
</feature>
<dbReference type="InterPro" id="IPR041150">
    <property type="entry name" value="Cdh1_DBD"/>
</dbReference>
<dbReference type="Pfam" id="PF23588">
    <property type="entry name" value="HTH_CHD1_Hrp3"/>
    <property type="match status" value="1"/>
</dbReference>
<evidence type="ECO:0000256" key="5">
    <source>
        <dbReference type="ARBA" id="ARBA00022741"/>
    </source>
</evidence>
<dbReference type="Pfam" id="PF00176">
    <property type="entry name" value="SNF2-rel_dom"/>
    <property type="match status" value="1"/>
</dbReference>
<dbReference type="GO" id="GO:0003677">
    <property type="term" value="F:DNA binding"/>
    <property type="evidence" value="ECO:0007669"/>
    <property type="project" value="UniProtKB-KW"/>
</dbReference>
<evidence type="ECO:0000313" key="14">
    <source>
        <dbReference type="EMBL" id="KAJ6259132.1"/>
    </source>
</evidence>
<evidence type="ECO:0000259" key="11">
    <source>
        <dbReference type="PROSITE" id="PS50013"/>
    </source>
</evidence>
<feature type="domain" description="Helicase ATP-binding" evidence="12">
    <location>
        <begin position="474"/>
        <end position="645"/>
    </location>
</feature>
<dbReference type="InterPro" id="IPR049730">
    <property type="entry name" value="SNF2/RAD54-like_C"/>
</dbReference>
<gene>
    <name evidence="14" type="ORF">Dda_6029</name>
</gene>
<feature type="compositionally biased region" description="Polar residues" evidence="10">
    <location>
        <begin position="194"/>
        <end position="207"/>
    </location>
</feature>
<sequence>MSSAASSDVSRLPPIHNMYTPDVSIDGGTPEKLSSPSASDLTDLGAAAAISSSSPSSPSSDDSALEHEEPQMTDSSSDEASDNNDEDFEADNATDNVEEEEDVLEIDSSPEPAGRRQSAKPKKPKDPSEDFSQNPELWGLRRSTRPAARNKRIIESSDEDDDDDEEEAEESDDSFVKLKKRPSKPKAPSRPAKTTASKVTTPRISTESSDDGDDSDFYNNKKARRKKRRLNPTVEHEVRVPTRAATKVTNYNIDDDSDEFLESDWDQGPLVAWVEDTSPGIDFILNHRVKEGFDPELYAGSREHLEFLIKWTDQAHIHATWESSADLSQRKGFRKLNNYMNRVKLDIERRNSPDTTREDLERWTLERERQIESVMEAKEVERVVASRDGEEGLEYLVKWRSLTYESCTWETDTFLQTVGAAEISQYRKRAKAARNYAVSPLKKREKCKLWSQQPDYIKFGELRDFQLRGVNWLRYNWSMHRNSILADEMGLGKTVQTVALLSWLKNDMEIDGPFLVVVPLSTVPAWCETFVKWAPDLNFIVYTGPGKARQVIQEHEMFQDATRKKTKFHVMITTYEYVNHDTQLLNSIRWNYLAVDEAHRLKNTESRLYESLKQFKVEDRLLITGTPLQNNLSELVALLEFLDPGNINFDRNIDLQSEQAEEEIKKLQEILQPYILRRVKKDVETSLPQKTEKIIRVELSDIQTEWYKNIYTRNYNVLNARSKQKVSLLNIVMELKKISNHPFLFPSAEEEIMGGLESKADRLNAMIMCSGKMVLMDRFLTKMKADGHRVLIFSQMVNMLDLLQEYLMLRGFAYQRIDGTVTAGNRKIAIDRFNHPESEDFCFLLSTRAGGLGINLTTADTVIIFDSDWNPQADLQAMARAHRIGQKNHVMIYRFVSKDTIEEEVLERARVKLLMEYAVYMGITDSTINDKVKKTSASLSQAELANVLAARAHKIFEGDREKANQKKLEDLNIDDYLLHAEDHDTDAQGASLIRNEGGEAFQELLKQFEVTDVDVDWDRVLPPEQLETLRLAEKAKQDEEFLQEQIKANTKRVRRPMNGVNDSESSDEEKTPARGRRGGPKKRRPEPRRREESPDEEGEIPDPSRALTDREVRNLYNAFVRYGIVEDRYDDIVRDAKLADRDRELILTTINDIVRLSEEAIKAHEEAQREEGVTRKDKKAILFEYQGVKDINAEKVTQIPDFLRVLRTAISACPNTLEFRIATAKVKTEKWTCEWGAKDDGMLCVGIDRYGYKNWVPIRDDPELGLKDKLFLEEHRVDKKAERVKGGAAKLSPGAEHLSRRANYLLGILKDQQERAAQQAAAAAARYHRGNRASNSASPVPGKVRKGPKAVGSISKKRPMAERDGGDESPSKRQKNGKTEKLSKAEKISKSEKPSKADKVGKSDKVKKTKTKDIQKNGILNYMKREPSSTSLKHRRESDVSRDDATPSHKKRRDEENRTPSQHDRPSKEKTNGAEKNGLGHKSRDREETNGSGHKHRQSFGGSGSPPSRSGGTTERAEDLMWPINHQLKKLYELDKGRQDIDQKAYVVSIREKLMDAGRHIKDVLDVNAHSQVSRDELELELWEVVARNWPHKEKRLPGDRYRMMYQKYQQRMDSMKTKDSQGDETEAPTQSSI</sequence>
<dbReference type="CDD" id="cd18793">
    <property type="entry name" value="SF2_C_SNF"/>
    <property type="match status" value="1"/>
</dbReference>
<feature type="region of interest" description="Disordered" evidence="10">
    <location>
        <begin position="1"/>
        <end position="236"/>
    </location>
</feature>
<evidence type="ECO:0000259" key="13">
    <source>
        <dbReference type="PROSITE" id="PS51194"/>
    </source>
</evidence>
<feature type="region of interest" description="Disordered" evidence="10">
    <location>
        <begin position="1319"/>
        <end position="1520"/>
    </location>
</feature>
<dbReference type="InterPro" id="IPR000953">
    <property type="entry name" value="Chromo/chromo_shadow_dom"/>
</dbReference>
<dbReference type="GO" id="GO:0042393">
    <property type="term" value="F:histone binding"/>
    <property type="evidence" value="ECO:0007669"/>
    <property type="project" value="TreeGrafter"/>
</dbReference>
<dbReference type="GO" id="GO:0000785">
    <property type="term" value="C:chromatin"/>
    <property type="evidence" value="ECO:0007669"/>
    <property type="project" value="TreeGrafter"/>
</dbReference>
<dbReference type="PANTHER" id="PTHR45623">
    <property type="entry name" value="CHROMODOMAIN-HELICASE-DNA-BINDING PROTEIN 3-RELATED-RELATED"/>
    <property type="match status" value="1"/>
</dbReference>
<dbReference type="SUPFAM" id="SSF54160">
    <property type="entry name" value="Chromo domain-like"/>
    <property type="match status" value="2"/>
</dbReference>
<feature type="compositionally biased region" description="Basic residues" evidence="10">
    <location>
        <begin position="221"/>
        <end position="230"/>
    </location>
</feature>
<evidence type="ECO:0000256" key="8">
    <source>
        <dbReference type="ARBA" id="ARBA00023125"/>
    </source>
</evidence>
<dbReference type="GO" id="GO:0034728">
    <property type="term" value="P:nucleosome organization"/>
    <property type="evidence" value="ECO:0007669"/>
    <property type="project" value="TreeGrafter"/>
</dbReference>
<dbReference type="CDD" id="cd18665">
    <property type="entry name" value="CD1_tandem_CHD1_yeast_like"/>
    <property type="match status" value="1"/>
</dbReference>
<comment type="subunit">
    <text evidence="3">Component of the NuA4 histone acetyltransferase complex.</text>
</comment>
<dbReference type="PROSITE" id="PS50013">
    <property type="entry name" value="CHROMO_2"/>
    <property type="match status" value="2"/>
</dbReference>
<evidence type="ECO:0000256" key="2">
    <source>
        <dbReference type="ARBA" id="ARBA00007025"/>
    </source>
</evidence>
<accession>A0AAD6NI76</accession>
<feature type="region of interest" description="Disordered" evidence="10">
    <location>
        <begin position="1611"/>
        <end position="1634"/>
    </location>
</feature>
<dbReference type="InterPro" id="IPR016197">
    <property type="entry name" value="Chromo-like_dom_sf"/>
</dbReference>
<dbReference type="Pfam" id="PF00385">
    <property type="entry name" value="Chromo"/>
    <property type="match status" value="2"/>
</dbReference>
<dbReference type="Pfam" id="PF00271">
    <property type="entry name" value="Helicase_C"/>
    <property type="match status" value="1"/>
</dbReference>
<dbReference type="Pfam" id="PF18196">
    <property type="entry name" value="Cdh1_DBD_1"/>
    <property type="match status" value="1"/>
</dbReference>
<keyword evidence="5" id="KW-0547">Nucleotide-binding</keyword>
<reference evidence="14" key="1">
    <citation type="submission" date="2023-01" db="EMBL/GenBank/DDBJ databases">
        <title>The chitinases involved in constricting ring structure development in the nematode-trapping fungus Drechslerella dactyloides.</title>
        <authorList>
            <person name="Wang R."/>
            <person name="Zhang L."/>
            <person name="Tang P."/>
            <person name="Li S."/>
            <person name="Liang L."/>
        </authorList>
    </citation>
    <scope>NUCLEOTIDE SEQUENCE</scope>
    <source>
        <strain evidence="14">YMF1.00031</strain>
    </source>
</reference>
<feature type="compositionally biased region" description="Basic and acidic residues" evidence="10">
    <location>
        <begin position="1436"/>
        <end position="1473"/>
    </location>
</feature>
<dbReference type="SMART" id="SM01176">
    <property type="entry name" value="DUF4208"/>
    <property type="match status" value="1"/>
</dbReference>
<feature type="compositionally biased region" description="Basic residues" evidence="10">
    <location>
        <begin position="1073"/>
        <end position="1087"/>
    </location>
</feature>
<dbReference type="Gene3D" id="6.10.140.1440">
    <property type="match status" value="1"/>
</dbReference>
<name>A0AAD6NI76_DREDA</name>
<dbReference type="InterPro" id="IPR014001">
    <property type="entry name" value="Helicase_ATP-bd"/>
</dbReference>
<dbReference type="PROSITE" id="PS51192">
    <property type="entry name" value="HELICASE_ATP_BIND_1"/>
    <property type="match status" value="1"/>
</dbReference>
<comment type="similarity">
    <text evidence="2">Belongs to the SNF2/RAD54 helicase family.</text>
</comment>
<dbReference type="Gene3D" id="3.40.50.300">
    <property type="entry name" value="P-loop containing nucleotide triphosphate hydrolases"/>
    <property type="match status" value="1"/>
</dbReference>
<feature type="compositionally biased region" description="Acidic residues" evidence="10">
    <location>
        <begin position="76"/>
        <end position="105"/>
    </location>
</feature>
<keyword evidence="7" id="KW-0067">ATP-binding</keyword>
<keyword evidence="9" id="KW-0539">Nucleus</keyword>
<dbReference type="GO" id="GO:0005634">
    <property type="term" value="C:nucleus"/>
    <property type="evidence" value="ECO:0007669"/>
    <property type="project" value="UniProtKB-SubCell"/>
</dbReference>
<evidence type="ECO:0000256" key="7">
    <source>
        <dbReference type="ARBA" id="ARBA00022840"/>
    </source>
</evidence>
<dbReference type="InterPro" id="IPR025260">
    <property type="entry name" value="CHD1-like_C"/>
</dbReference>
<dbReference type="CDD" id="cd18659">
    <property type="entry name" value="CD2_tandem"/>
    <property type="match status" value="1"/>
</dbReference>
<evidence type="ECO:0000259" key="12">
    <source>
        <dbReference type="PROSITE" id="PS51192"/>
    </source>
</evidence>
<dbReference type="InterPro" id="IPR000330">
    <property type="entry name" value="SNF2_N"/>
</dbReference>
<evidence type="ECO:0000256" key="6">
    <source>
        <dbReference type="ARBA" id="ARBA00022801"/>
    </source>
</evidence>
<dbReference type="Pfam" id="PF13907">
    <property type="entry name" value="CHD1-like_C"/>
    <property type="match status" value="1"/>
</dbReference>
<comment type="subcellular location">
    <subcellularLocation>
        <location evidence="1">Nucleus</location>
    </subcellularLocation>
</comment>
<dbReference type="SMART" id="SM00487">
    <property type="entry name" value="DEXDc"/>
    <property type="match status" value="1"/>
</dbReference>
<evidence type="ECO:0000256" key="9">
    <source>
        <dbReference type="ARBA" id="ARBA00023242"/>
    </source>
</evidence>
<keyword evidence="6" id="KW-0378">Hydrolase</keyword>
<protein>
    <submittedName>
        <fullName evidence="14">Uncharacterized protein</fullName>
    </submittedName>
</protein>
<dbReference type="InterPro" id="IPR027417">
    <property type="entry name" value="P-loop_NTPase"/>
</dbReference>
<feature type="region of interest" description="Disordered" evidence="10">
    <location>
        <begin position="1045"/>
        <end position="1106"/>
    </location>
</feature>
<dbReference type="InterPro" id="IPR023780">
    <property type="entry name" value="Chromo_domain"/>
</dbReference>
<dbReference type="Gene3D" id="3.40.50.10810">
    <property type="entry name" value="Tandem AAA-ATPase domain"/>
    <property type="match status" value="1"/>
</dbReference>
<organism evidence="14 15">
    <name type="scientific">Drechslerella dactyloides</name>
    <name type="common">Nematode-trapping fungus</name>
    <name type="synonym">Arthrobotrys dactyloides</name>
    <dbReference type="NCBI Taxonomy" id="74499"/>
    <lineage>
        <taxon>Eukaryota</taxon>
        <taxon>Fungi</taxon>
        <taxon>Dikarya</taxon>
        <taxon>Ascomycota</taxon>
        <taxon>Pezizomycotina</taxon>
        <taxon>Orbiliomycetes</taxon>
        <taxon>Orbiliales</taxon>
        <taxon>Orbiliaceae</taxon>
        <taxon>Drechslerella</taxon>
    </lineage>
</organism>
<dbReference type="Gene3D" id="1.10.10.60">
    <property type="entry name" value="Homeodomain-like"/>
    <property type="match status" value="1"/>
</dbReference>
<evidence type="ECO:0000256" key="10">
    <source>
        <dbReference type="SAM" id="MobiDB-lite"/>
    </source>
</evidence>
<dbReference type="SUPFAM" id="SSF52540">
    <property type="entry name" value="P-loop containing nucleoside triphosphate hydrolases"/>
    <property type="match status" value="2"/>
</dbReference>
<dbReference type="InterPro" id="IPR038718">
    <property type="entry name" value="SNF2-like_sf"/>
</dbReference>
<feature type="domain" description="Helicase C-terminal" evidence="13">
    <location>
        <begin position="775"/>
        <end position="927"/>
    </location>
</feature>
<dbReference type="PANTHER" id="PTHR45623:SF14">
    <property type="entry name" value="CHROMODOMAIN-HELICASE-DNA-BINDING PROTEIN 1"/>
    <property type="match status" value="1"/>
</dbReference>
<evidence type="ECO:0000256" key="1">
    <source>
        <dbReference type="ARBA" id="ARBA00004123"/>
    </source>
</evidence>
<dbReference type="PROSITE" id="PS51194">
    <property type="entry name" value="HELICASE_CTER"/>
    <property type="match status" value="1"/>
</dbReference>
<feature type="compositionally biased region" description="Acidic residues" evidence="10">
    <location>
        <begin position="156"/>
        <end position="173"/>
    </location>
</feature>